<name>A0A1M6XCQ9_9FIRM</name>
<dbReference type="EMBL" id="FRAC01000022">
    <property type="protein sequence ID" value="SHL03731.1"/>
    <property type="molecule type" value="Genomic_DNA"/>
</dbReference>
<dbReference type="RefSeq" id="WP_073278549.1">
    <property type="nucleotide sequence ID" value="NZ_FRAC01000022.1"/>
</dbReference>
<keyword evidence="3" id="KW-1185">Reference proteome</keyword>
<proteinExistence type="predicted"/>
<dbReference type="STRING" id="1121322.SAMN02745136_03920"/>
<dbReference type="Gene3D" id="3.40.1580.10">
    <property type="entry name" value="SMI1/KNR4-like"/>
    <property type="match status" value="1"/>
</dbReference>
<evidence type="ECO:0000313" key="3">
    <source>
        <dbReference type="Proteomes" id="UP000184386"/>
    </source>
</evidence>
<sequence length="165" mass="19293">MNRRCREFIGWARDNGWDIITRSETGLELSDSIASRYKEIPEGYLEFLNKVKQCITPSQKTWFICEDEYNNSSDIAFKWNEFEELSLEAAEDNKEWKAEIISWWDKHLPIIMSVGEGYSFYAIDLANNTGAIVQGFEPEFEEVEKIANNIEDFFELIITNRIGLL</sequence>
<dbReference type="Pfam" id="PF09346">
    <property type="entry name" value="SMI1_KNR4"/>
    <property type="match status" value="1"/>
</dbReference>
<gene>
    <name evidence="2" type="ORF">SAMN02745136_03920</name>
</gene>
<reference evidence="2 3" key="1">
    <citation type="submission" date="2016-11" db="EMBL/GenBank/DDBJ databases">
        <authorList>
            <person name="Jaros S."/>
            <person name="Januszkiewicz K."/>
            <person name="Wedrychowicz H."/>
        </authorList>
    </citation>
    <scope>NUCLEOTIDE SEQUENCE [LARGE SCALE GENOMIC DNA]</scope>
    <source>
        <strain evidence="2 3">DSM 15929</strain>
    </source>
</reference>
<dbReference type="InterPro" id="IPR018958">
    <property type="entry name" value="Knr4/Smi1-like_dom"/>
</dbReference>
<dbReference type="OrthoDB" id="5061673at2"/>
<dbReference type="Proteomes" id="UP000184386">
    <property type="component" value="Unassembled WGS sequence"/>
</dbReference>
<dbReference type="SUPFAM" id="SSF160631">
    <property type="entry name" value="SMI1/KNR4-like"/>
    <property type="match status" value="1"/>
</dbReference>
<dbReference type="InterPro" id="IPR037883">
    <property type="entry name" value="Knr4/Smi1-like_sf"/>
</dbReference>
<accession>A0A1M6XCQ9</accession>
<evidence type="ECO:0000313" key="2">
    <source>
        <dbReference type="EMBL" id="SHL03731.1"/>
    </source>
</evidence>
<protein>
    <submittedName>
        <fullName evidence="2">SMI1 / KNR4 family (SUKH-1)</fullName>
    </submittedName>
</protein>
<feature type="domain" description="Knr4/Smi1-like" evidence="1">
    <location>
        <begin position="39"/>
        <end position="155"/>
    </location>
</feature>
<organism evidence="2 3">
    <name type="scientific">Anaerocolumna jejuensis DSM 15929</name>
    <dbReference type="NCBI Taxonomy" id="1121322"/>
    <lineage>
        <taxon>Bacteria</taxon>
        <taxon>Bacillati</taxon>
        <taxon>Bacillota</taxon>
        <taxon>Clostridia</taxon>
        <taxon>Lachnospirales</taxon>
        <taxon>Lachnospiraceae</taxon>
        <taxon>Anaerocolumna</taxon>
    </lineage>
</organism>
<dbReference type="AlphaFoldDB" id="A0A1M6XCQ9"/>
<evidence type="ECO:0000259" key="1">
    <source>
        <dbReference type="Pfam" id="PF09346"/>
    </source>
</evidence>